<dbReference type="PANTHER" id="PTHR46098">
    <property type="entry name" value="TRNA (CYTOSINE(38)-C(5))-METHYLTRANSFERASE"/>
    <property type="match status" value="1"/>
</dbReference>
<dbReference type="InterPro" id="IPR029063">
    <property type="entry name" value="SAM-dependent_MTases_sf"/>
</dbReference>
<comment type="similarity">
    <text evidence="7">Belongs to the class I-like SAM-binding methyltransferase superfamily. C5-methyltransferase family.</text>
</comment>
<dbReference type="PRINTS" id="PR00105">
    <property type="entry name" value="C5METTRFRASE"/>
</dbReference>
<evidence type="ECO:0000256" key="4">
    <source>
        <dbReference type="ARBA" id="ARBA00022691"/>
    </source>
</evidence>
<evidence type="ECO:0000256" key="6">
    <source>
        <dbReference type="ARBA" id="ARBA00047422"/>
    </source>
</evidence>
<dbReference type="InterPro" id="IPR050750">
    <property type="entry name" value="C5-MTase"/>
</dbReference>
<keyword evidence="2 7" id="KW-0489">Methyltransferase</keyword>
<evidence type="ECO:0000256" key="8">
    <source>
        <dbReference type="SAM" id="MobiDB-lite"/>
    </source>
</evidence>
<feature type="compositionally biased region" description="Basic residues" evidence="8">
    <location>
        <begin position="534"/>
        <end position="544"/>
    </location>
</feature>
<keyword evidence="4 7" id="KW-0949">S-adenosyl-L-methionine</keyword>
<evidence type="ECO:0000256" key="3">
    <source>
        <dbReference type="ARBA" id="ARBA00022679"/>
    </source>
</evidence>
<dbReference type="EC" id="2.1.1.37" evidence="1"/>
<dbReference type="GO" id="GO:0009307">
    <property type="term" value="P:DNA restriction-modification system"/>
    <property type="evidence" value="ECO:0007669"/>
    <property type="project" value="UniProtKB-KW"/>
</dbReference>
<sequence length="544" mass="61647">MKAFEIYSGVGGMGIGFEAAGIQVSGGVDAWDRVGYVRSANDMFYQWADASDLTRFGSDLARYNMDIVIGGPPCQDFAKGGKRQSGQNAAYTRSFALLIATARPEWFVFENVTEAAESDEYFDARRIWMKSGYGLTELFLDASLYGVPQARHRLIVIGRIGEGPQFLETPIRRAASKEPRSVRSILDPLDPDDAHLLEVGYYYTRGYKDGAGVRSIDEPAPGINHTFREPPYGKHKTIVNPKDKIHATAAHVLTQQQMARLQGFPRNFRWQPKDGRIAIADIDQMIANAVPPAFAYHFAKAIRERHEDKCFPKINKVFRPYLLETTDLDIRSVDNICSRVNRARKLLEGRTYPDVDIEVAMLDRVFYAMQRAWDENEKLPVDQRKPNVPKPLGVHQKSDMRAALRLYAAMPRPKSDVEKAIAKGEAKRKKEKKRPPPLFPRARAQWKPKWTIGDLLHSPVPTYGSGKRLLSSRIRQKTVEEAYQADLAAQNFDPDPPDDYRLSPPAGDPAGDERPDNWNDPRHDSDYRAFAKARMAKKTRKKRD</sequence>
<dbReference type="EMBL" id="LQZT01000042">
    <property type="protein sequence ID" value="OCW56261.1"/>
    <property type="molecule type" value="Genomic_DNA"/>
</dbReference>
<evidence type="ECO:0000313" key="10">
    <source>
        <dbReference type="Proteomes" id="UP000094795"/>
    </source>
</evidence>
<dbReference type="RefSeq" id="WP_066182119.1">
    <property type="nucleotide sequence ID" value="NZ_LQZT01000042.1"/>
</dbReference>
<dbReference type="SUPFAM" id="SSF53335">
    <property type="entry name" value="S-adenosyl-L-methionine-dependent methyltransferases"/>
    <property type="match status" value="1"/>
</dbReference>
<feature type="compositionally biased region" description="Basic residues" evidence="8">
    <location>
        <begin position="426"/>
        <end position="435"/>
    </location>
</feature>
<evidence type="ECO:0000256" key="7">
    <source>
        <dbReference type="PROSITE-ProRule" id="PRU01016"/>
    </source>
</evidence>
<protein>
    <recommendedName>
        <fullName evidence="1">DNA (cytosine-5-)-methyltransferase</fullName>
        <ecNumber evidence="1">2.1.1.37</ecNumber>
    </recommendedName>
</protein>
<feature type="region of interest" description="Disordered" evidence="8">
    <location>
        <begin position="481"/>
        <end position="544"/>
    </location>
</feature>
<evidence type="ECO:0000256" key="2">
    <source>
        <dbReference type="ARBA" id="ARBA00022603"/>
    </source>
</evidence>
<name>A0A1C1YRW4_9HYPH</name>
<feature type="region of interest" description="Disordered" evidence="8">
    <location>
        <begin position="423"/>
        <end position="443"/>
    </location>
</feature>
<dbReference type="GO" id="GO:0003886">
    <property type="term" value="F:DNA (cytosine-5-)-methyltransferase activity"/>
    <property type="evidence" value="ECO:0007669"/>
    <property type="project" value="UniProtKB-EC"/>
</dbReference>
<feature type="active site" evidence="7">
    <location>
        <position position="74"/>
    </location>
</feature>
<keyword evidence="3 7" id="KW-0808">Transferase</keyword>
<organism evidence="9 10">
    <name type="scientific">Hoeflea olei</name>
    <dbReference type="NCBI Taxonomy" id="1480615"/>
    <lineage>
        <taxon>Bacteria</taxon>
        <taxon>Pseudomonadati</taxon>
        <taxon>Pseudomonadota</taxon>
        <taxon>Alphaproteobacteria</taxon>
        <taxon>Hyphomicrobiales</taxon>
        <taxon>Rhizobiaceae</taxon>
        <taxon>Hoeflea</taxon>
    </lineage>
</organism>
<dbReference type="InterPro" id="IPR001525">
    <property type="entry name" value="C5_MeTfrase"/>
</dbReference>
<dbReference type="Gene3D" id="3.90.120.10">
    <property type="entry name" value="DNA Methylase, subunit A, domain 2"/>
    <property type="match status" value="1"/>
</dbReference>
<evidence type="ECO:0000313" key="9">
    <source>
        <dbReference type="EMBL" id="OCW56261.1"/>
    </source>
</evidence>
<dbReference type="Proteomes" id="UP000094795">
    <property type="component" value="Unassembled WGS sequence"/>
</dbReference>
<dbReference type="Pfam" id="PF00145">
    <property type="entry name" value="DNA_methylase"/>
    <property type="match status" value="1"/>
</dbReference>
<dbReference type="PROSITE" id="PS51679">
    <property type="entry name" value="SAM_MT_C5"/>
    <property type="match status" value="1"/>
</dbReference>
<keyword evidence="5" id="KW-0680">Restriction system</keyword>
<proteinExistence type="inferred from homology"/>
<dbReference type="Gene3D" id="3.40.50.150">
    <property type="entry name" value="Vaccinia Virus protein VP39"/>
    <property type="match status" value="1"/>
</dbReference>
<dbReference type="AlphaFoldDB" id="A0A1C1YRW4"/>
<feature type="compositionally biased region" description="Basic and acidic residues" evidence="8">
    <location>
        <begin position="511"/>
        <end position="529"/>
    </location>
</feature>
<keyword evidence="10" id="KW-1185">Reference proteome</keyword>
<dbReference type="OrthoDB" id="9813719at2"/>
<dbReference type="STRING" id="1480615.AWJ14_19395"/>
<accession>A0A1C1YRW4</accession>
<dbReference type="PANTHER" id="PTHR46098:SF1">
    <property type="entry name" value="TRNA (CYTOSINE(38)-C(5))-METHYLTRANSFERASE"/>
    <property type="match status" value="1"/>
</dbReference>
<dbReference type="GO" id="GO:0032259">
    <property type="term" value="P:methylation"/>
    <property type="evidence" value="ECO:0007669"/>
    <property type="project" value="UniProtKB-KW"/>
</dbReference>
<evidence type="ECO:0000256" key="1">
    <source>
        <dbReference type="ARBA" id="ARBA00011975"/>
    </source>
</evidence>
<reference evidence="9 10" key="1">
    <citation type="submission" date="2015-12" db="EMBL/GenBank/DDBJ databases">
        <authorList>
            <person name="Shamseldin A."/>
            <person name="Moawad H."/>
            <person name="Abd El-Rahim W.M."/>
            <person name="Sadowsky M.J."/>
        </authorList>
    </citation>
    <scope>NUCLEOTIDE SEQUENCE [LARGE SCALE GENOMIC DNA]</scope>
    <source>
        <strain evidence="9 10">JC234</strain>
    </source>
</reference>
<gene>
    <name evidence="9" type="ORF">AWJ14_19395</name>
</gene>
<comment type="caution">
    <text evidence="9">The sequence shown here is derived from an EMBL/GenBank/DDBJ whole genome shotgun (WGS) entry which is preliminary data.</text>
</comment>
<evidence type="ECO:0000256" key="5">
    <source>
        <dbReference type="ARBA" id="ARBA00022747"/>
    </source>
</evidence>
<comment type="catalytic activity">
    <reaction evidence="6">
        <text>a 2'-deoxycytidine in DNA + S-adenosyl-L-methionine = a 5-methyl-2'-deoxycytidine in DNA + S-adenosyl-L-homocysteine + H(+)</text>
        <dbReference type="Rhea" id="RHEA:13681"/>
        <dbReference type="Rhea" id="RHEA-COMP:11369"/>
        <dbReference type="Rhea" id="RHEA-COMP:11370"/>
        <dbReference type="ChEBI" id="CHEBI:15378"/>
        <dbReference type="ChEBI" id="CHEBI:57856"/>
        <dbReference type="ChEBI" id="CHEBI:59789"/>
        <dbReference type="ChEBI" id="CHEBI:85452"/>
        <dbReference type="ChEBI" id="CHEBI:85454"/>
        <dbReference type="EC" id="2.1.1.37"/>
    </reaction>
</comment>